<dbReference type="InterPro" id="IPR001841">
    <property type="entry name" value="Znf_RING"/>
</dbReference>
<feature type="region of interest" description="Disordered" evidence="2">
    <location>
        <begin position="548"/>
        <end position="570"/>
    </location>
</feature>
<organism evidence="4">
    <name type="scientific">Grammatophora oceanica</name>
    <dbReference type="NCBI Taxonomy" id="210454"/>
    <lineage>
        <taxon>Eukaryota</taxon>
        <taxon>Sar</taxon>
        <taxon>Stramenopiles</taxon>
        <taxon>Ochrophyta</taxon>
        <taxon>Bacillariophyta</taxon>
        <taxon>Fragilariophyceae</taxon>
        <taxon>Fragilariophycidae</taxon>
        <taxon>Rhabdonematales</taxon>
        <taxon>Grammatophoraceae</taxon>
        <taxon>Grammatophora</taxon>
    </lineage>
</organism>
<reference evidence="4" key="1">
    <citation type="submission" date="2021-01" db="EMBL/GenBank/DDBJ databases">
        <authorList>
            <person name="Corre E."/>
            <person name="Pelletier E."/>
            <person name="Niang G."/>
            <person name="Scheremetjew M."/>
            <person name="Finn R."/>
            <person name="Kale V."/>
            <person name="Holt S."/>
            <person name="Cochrane G."/>
            <person name="Meng A."/>
            <person name="Brown T."/>
            <person name="Cohen L."/>
        </authorList>
    </citation>
    <scope>NUCLEOTIDE SEQUENCE</scope>
    <source>
        <strain evidence="4">CCMP 410</strain>
    </source>
</reference>
<gene>
    <name evidence="4" type="ORF">GOCE00092_LOCUS16967</name>
</gene>
<dbReference type="AlphaFoldDB" id="A0A7S1V829"/>
<proteinExistence type="predicted"/>
<keyword evidence="1" id="KW-0862">Zinc</keyword>
<keyword evidence="1" id="KW-0479">Metal-binding</keyword>
<dbReference type="EMBL" id="HBGK01032483">
    <property type="protein sequence ID" value="CAD9291123.1"/>
    <property type="molecule type" value="Transcribed_RNA"/>
</dbReference>
<feature type="region of interest" description="Disordered" evidence="2">
    <location>
        <begin position="484"/>
        <end position="509"/>
    </location>
</feature>
<sequence length="570" mass="62046">MAPTTAATARSALSVIPFHCIICFDEFDSRDRTPVVLPCGHTFVCSPCSKRLRRCMECREPLSLTLPSSSTNTTGATQSSSPATRHGLNNVTNSALSSRYQRHAAPAQPPANKKPPETVPLPIPRNVLMISLLEAAERQEKLFGEALFVDESMETSMLSTDADVVTSASQDEDEEMERILLGIEAMTGPCGTYVVKDPDGLDVLPFDPRRHKEDLDLEGTNSIDLPDQEEAFDASLPIQEPFTIRHRQTVQVIGASDGVFKLARSAGYIVANENQLVKVGTPLEKSCQLEGMKHLVDLRKQDLHQQLDELQGKFDRIMRLSVGLQIRTKEVLSTEPDHPVISEAPDDESDKSTANRSNEIATPDASNSPKVMQSPARDFIVASTSHEVEVTESPVVEHYALRTPNTIDNSELDREFAEDTTNFSNAILPLELVTCGSGFFGPTHVETSGSFDSIIDAPAVRPRLSPPPLPTSMSPNASASIDFSTGLSGHRGLTKTRSGRNGGNTAPARQIRMMGAHRGLGTVRPRQRLPVHPQPSQSAAFPLSGIFNRSPQRQIGNGGQHLPSCQPSER</sequence>
<evidence type="ECO:0000259" key="3">
    <source>
        <dbReference type="PROSITE" id="PS50089"/>
    </source>
</evidence>
<dbReference type="CDD" id="cd16449">
    <property type="entry name" value="RING-HC"/>
    <property type="match status" value="1"/>
</dbReference>
<protein>
    <recommendedName>
        <fullName evidence="3">RING-type domain-containing protein</fullName>
    </recommendedName>
</protein>
<keyword evidence="1" id="KW-0863">Zinc-finger</keyword>
<evidence type="ECO:0000256" key="1">
    <source>
        <dbReference type="PROSITE-ProRule" id="PRU00175"/>
    </source>
</evidence>
<dbReference type="InterPro" id="IPR013083">
    <property type="entry name" value="Znf_RING/FYVE/PHD"/>
</dbReference>
<feature type="region of interest" description="Disordered" evidence="2">
    <location>
        <begin position="66"/>
        <end position="120"/>
    </location>
</feature>
<feature type="region of interest" description="Disordered" evidence="2">
    <location>
        <begin position="335"/>
        <end position="373"/>
    </location>
</feature>
<name>A0A7S1V829_9STRA</name>
<dbReference type="Gene3D" id="3.30.40.10">
    <property type="entry name" value="Zinc/RING finger domain, C3HC4 (zinc finger)"/>
    <property type="match status" value="1"/>
</dbReference>
<evidence type="ECO:0000313" key="4">
    <source>
        <dbReference type="EMBL" id="CAD9291123.1"/>
    </source>
</evidence>
<dbReference type="PROSITE" id="PS50089">
    <property type="entry name" value="ZF_RING_2"/>
    <property type="match status" value="1"/>
</dbReference>
<feature type="compositionally biased region" description="Pro residues" evidence="2">
    <location>
        <begin position="107"/>
        <end position="120"/>
    </location>
</feature>
<dbReference type="Pfam" id="PF13920">
    <property type="entry name" value="zf-C3HC4_3"/>
    <property type="match status" value="1"/>
</dbReference>
<dbReference type="SMART" id="SM00184">
    <property type="entry name" value="RING"/>
    <property type="match status" value="1"/>
</dbReference>
<accession>A0A7S1V829</accession>
<dbReference type="SUPFAM" id="SSF57850">
    <property type="entry name" value="RING/U-box"/>
    <property type="match status" value="1"/>
</dbReference>
<dbReference type="GO" id="GO:0008270">
    <property type="term" value="F:zinc ion binding"/>
    <property type="evidence" value="ECO:0007669"/>
    <property type="project" value="UniProtKB-KW"/>
</dbReference>
<feature type="domain" description="RING-type" evidence="3">
    <location>
        <begin position="20"/>
        <end position="59"/>
    </location>
</feature>
<evidence type="ECO:0000256" key="2">
    <source>
        <dbReference type="SAM" id="MobiDB-lite"/>
    </source>
</evidence>
<feature type="compositionally biased region" description="Polar residues" evidence="2">
    <location>
        <begin position="75"/>
        <end position="99"/>
    </location>
</feature>
<feature type="compositionally biased region" description="Polar residues" evidence="2">
    <location>
        <begin position="352"/>
        <end position="371"/>
    </location>
</feature>